<dbReference type="InterPro" id="IPR000859">
    <property type="entry name" value="CUB_dom"/>
</dbReference>
<dbReference type="CDD" id="cd00190">
    <property type="entry name" value="Tryp_SPc"/>
    <property type="match status" value="2"/>
</dbReference>
<comment type="caution">
    <text evidence="3">Lacks conserved residue(s) required for the propagation of feature annotation.</text>
</comment>
<evidence type="ECO:0000256" key="1">
    <source>
        <dbReference type="ARBA" id="ARBA00023157"/>
    </source>
</evidence>
<gene>
    <name evidence="6" type="ORF">X777_10864</name>
</gene>
<keyword evidence="1" id="KW-1015">Disulfide bond</keyword>
<dbReference type="OrthoDB" id="6380398at2759"/>
<protein>
    <submittedName>
        <fullName evidence="6">Venom serine protease</fullName>
    </submittedName>
</protein>
<feature type="domain" description="Peptidase S1" evidence="5">
    <location>
        <begin position="134"/>
        <end position="389"/>
    </location>
</feature>
<sequence length="628" mass="68471">MMLSGVRAAGCNYYETLTPGEIKRVANPGFPNSYQGGNQCKWQLMSASPLKINCSVNILPSSDCSEDYLSIQFAGQNAHKYCGNGTFTVEGTNVTITLDTPYWTEGGKFLCQVEAEKSFNKYDCKCGWKNPTRIVGGSETGVNEYPMMAGLYDNSMKVLYCGATIISNQHVITAAHCLERRNISNIFVVVGEHDVNTVTETNATKPFRISKCDTHPYYQNNDNDIAVCKINGTIEFNAMVGPACLPFQHYHDSFGGDIVQALGWGLLDFGGAKSSTLQEVDLNVLSQVDCENYYPGINMDTHICTYTPGKDTCQDRDCSAGSLTIKFPGQIIPPKYCGKGNVTLEGKNPTITLDTPSWAPGGVFLCQVQSEKPFDEYDCECGWKNPTKAPTIVGGSETGVNEYPMMAGLYDNSMKVLYCGATIISNQHVITAAHCLENRNINNIFVVVGEHDVNTVTETNATKPFRISKCDTHPYYRGSENDIAVCKIIGTIEFSTAVGPVCLPFQHHRDTFGGAIVQALGWGLLDFGGAKSSTLQKVHLNVINPAKCKSYYPGINMDNHVCTYTPGKDTCQMDSGGPVLWQNPTTHNLVLVGITSFGVGCAGDEPAVDTRVGAYIDWIMNVTRGKNQ</sequence>
<dbReference type="GO" id="GO:0006508">
    <property type="term" value="P:proteolysis"/>
    <property type="evidence" value="ECO:0007669"/>
    <property type="project" value="UniProtKB-KW"/>
</dbReference>
<keyword evidence="6" id="KW-0378">Hydrolase</keyword>
<feature type="domain" description="CUB" evidence="4">
    <location>
        <begin position="11"/>
        <end position="84"/>
    </location>
</feature>
<dbReference type="InterPro" id="IPR001314">
    <property type="entry name" value="Peptidase_S1A"/>
</dbReference>
<evidence type="ECO:0000256" key="2">
    <source>
        <dbReference type="ARBA" id="ARBA00024195"/>
    </source>
</evidence>
<feature type="domain" description="Peptidase S1" evidence="5">
    <location>
        <begin position="392"/>
        <end position="624"/>
    </location>
</feature>
<dbReference type="PANTHER" id="PTHR24256">
    <property type="entry name" value="TRYPTASE-RELATED"/>
    <property type="match status" value="1"/>
</dbReference>
<dbReference type="Gene3D" id="2.60.120.290">
    <property type="entry name" value="Spermadhesin, CUB domain"/>
    <property type="match status" value="1"/>
</dbReference>
<evidence type="ECO:0000259" key="5">
    <source>
        <dbReference type="PROSITE" id="PS50240"/>
    </source>
</evidence>
<keyword evidence="7" id="KW-1185">Reference proteome</keyword>
<dbReference type="GO" id="GO:0004252">
    <property type="term" value="F:serine-type endopeptidase activity"/>
    <property type="evidence" value="ECO:0007669"/>
    <property type="project" value="InterPro"/>
</dbReference>
<dbReference type="InterPro" id="IPR035914">
    <property type="entry name" value="Sperma_CUB_dom_sf"/>
</dbReference>
<evidence type="ECO:0000259" key="4">
    <source>
        <dbReference type="PROSITE" id="PS01180"/>
    </source>
</evidence>
<dbReference type="SMART" id="SM00020">
    <property type="entry name" value="Tryp_SPc"/>
    <property type="match status" value="2"/>
</dbReference>
<dbReference type="EMBL" id="KK107432">
    <property type="protein sequence ID" value="EZA50895.1"/>
    <property type="molecule type" value="Genomic_DNA"/>
</dbReference>
<accession>A0A026W482</accession>
<evidence type="ECO:0000256" key="3">
    <source>
        <dbReference type="PROSITE-ProRule" id="PRU00059"/>
    </source>
</evidence>
<evidence type="ECO:0000313" key="7">
    <source>
        <dbReference type="Proteomes" id="UP000053097"/>
    </source>
</evidence>
<comment type="similarity">
    <text evidence="2">Belongs to the peptidase S1 family. CLIP subfamily.</text>
</comment>
<dbReference type="AlphaFoldDB" id="A0A026W482"/>
<dbReference type="PROSITE" id="PS01180">
    <property type="entry name" value="CUB"/>
    <property type="match status" value="1"/>
</dbReference>
<dbReference type="Pfam" id="PF00089">
    <property type="entry name" value="Trypsin"/>
    <property type="match status" value="2"/>
</dbReference>
<dbReference type="InterPro" id="IPR009003">
    <property type="entry name" value="Peptidase_S1_PA"/>
</dbReference>
<dbReference type="Proteomes" id="UP000053097">
    <property type="component" value="Unassembled WGS sequence"/>
</dbReference>
<dbReference type="InterPro" id="IPR018114">
    <property type="entry name" value="TRYPSIN_HIS"/>
</dbReference>
<name>A0A026W482_OOCBI</name>
<organism evidence="6 7">
    <name type="scientific">Ooceraea biroi</name>
    <name type="common">Clonal raider ant</name>
    <name type="synonym">Cerapachys biroi</name>
    <dbReference type="NCBI Taxonomy" id="2015173"/>
    <lineage>
        <taxon>Eukaryota</taxon>
        <taxon>Metazoa</taxon>
        <taxon>Ecdysozoa</taxon>
        <taxon>Arthropoda</taxon>
        <taxon>Hexapoda</taxon>
        <taxon>Insecta</taxon>
        <taxon>Pterygota</taxon>
        <taxon>Neoptera</taxon>
        <taxon>Endopterygota</taxon>
        <taxon>Hymenoptera</taxon>
        <taxon>Apocrita</taxon>
        <taxon>Aculeata</taxon>
        <taxon>Formicoidea</taxon>
        <taxon>Formicidae</taxon>
        <taxon>Dorylinae</taxon>
        <taxon>Ooceraea</taxon>
    </lineage>
</organism>
<dbReference type="SUPFAM" id="SSF49854">
    <property type="entry name" value="Spermadhesin, CUB domain"/>
    <property type="match status" value="1"/>
</dbReference>
<keyword evidence="6" id="KW-0645">Protease</keyword>
<proteinExistence type="inferred from homology"/>
<reference evidence="6 7" key="1">
    <citation type="journal article" date="2014" name="Curr. Biol.">
        <title>The genome of the clonal raider ant Cerapachys biroi.</title>
        <authorList>
            <person name="Oxley P.R."/>
            <person name="Ji L."/>
            <person name="Fetter-Pruneda I."/>
            <person name="McKenzie S.K."/>
            <person name="Li C."/>
            <person name="Hu H."/>
            <person name="Zhang G."/>
            <person name="Kronauer D.J."/>
        </authorList>
    </citation>
    <scope>NUCLEOTIDE SEQUENCE [LARGE SCALE GENOMIC DNA]</scope>
</reference>
<dbReference type="InterPro" id="IPR001254">
    <property type="entry name" value="Trypsin_dom"/>
</dbReference>
<dbReference type="PRINTS" id="PR00722">
    <property type="entry name" value="CHYMOTRYPSIN"/>
</dbReference>
<dbReference type="SUPFAM" id="SSF50494">
    <property type="entry name" value="Trypsin-like serine proteases"/>
    <property type="match status" value="2"/>
</dbReference>
<dbReference type="Gene3D" id="2.40.10.10">
    <property type="entry name" value="Trypsin-like serine proteases"/>
    <property type="match status" value="2"/>
</dbReference>
<dbReference type="OMA" id="APRNHVI"/>
<dbReference type="InterPro" id="IPR043504">
    <property type="entry name" value="Peptidase_S1_PA_chymotrypsin"/>
</dbReference>
<evidence type="ECO:0000313" key="6">
    <source>
        <dbReference type="EMBL" id="EZA50895.1"/>
    </source>
</evidence>
<dbReference type="FunFam" id="2.40.10.10:FF:000068">
    <property type="entry name" value="transmembrane protease serine 2"/>
    <property type="match status" value="2"/>
</dbReference>
<dbReference type="PROSITE" id="PS50240">
    <property type="entry name" value="TRYPSIN_DOM"/>
    <property type="match status" value="2"/>
</dbReference>
<dbReference type="InterPro" id="IPR051487">
    <property type="entry name" value="Ser/Thr_Proteases_Immune/Dev"/>
</dbReference>
<dbReference type="PROSITE" id="PS00134">
    <property type="entry name" value="TRYPSIN_HIS"/>
    <property type="match status" value="1"/>
</dbReference>